<sequence>MTGILIKLNDRPDIIFENGTFYGGLHCGECLSVFKENVGWVPVRLEFTDDWVLVDGGRAKIFPVPYGDRVML</sequence>
<dbReference type="Pfam" id="PF17295">
    <property type="entry name" value="DUF5348"/>
    <property type="match status" value="1"/>
</dbReference>
<dbReference type="EMBL" id="JBBMFA010000022">
    <property type="protein sequence ID" value="MEQ2518924.1"/>
    <property type="molecule type" value="Genomic_DNA"/>
</dbReference>
<accession>A0ABV1GAW3</accession>
<dbReference type="RefSeq" id="WP_349214085.1">
    <property type="nucleotide sequence ID" value="NZ_JBBMFA010000022.1"/>
</dbReference>
<keyword evidence="3" id="KW-1185">Reference proteome</keyword>
<protein>
    <submittedName>
        <fullName evidence="2">DUF5348 domain-containing protein</fullName>
    </submittedName>
</protein>
<feature type="domain" description="DUF5348" evidence="1">
    <location>
        <begin position="9"/>
        <end position="55"/>
    </location>
</feature>
<proteinExistence type="predicted"/>
<dbReference type="Gene3D" id="2.40.10.390">
    <property type="match status" value="1"/>
</dbReference>
<dbReference type="InterPro" id="IPR035255">
    <property type="entry name" value="DUF5348"/>
</dbReference>
<evidence type="ECO:0000313" key="3">
    <source>
        <dbReference type="Proteomes" id="UP001477672"/>
    </source>
</evidence>
<comment type="caution">
    <text evidence="2">The sequence shown here is derived from an EMBL/GenBank/DDBJ whole genome shotgun (WGS) entry which is preliminary data.</text>
</comment>
<organism evidence="2 3">
    <name type="scientific">Ruthenibacterium intestinale</name>
    <dbReference type="NCBI Taxonomy" id="3133163"/>
    <lineage>
        <taxon>Bacteria</taxon>
        <taxon>Bacillati</taxon>
        <taxon>Bacillota</taxon>
        <taxon>Clostridia</taxon>
        <taxon>Eubacteriales</taxon>
        <taxon>Oscillospiraceae</taxon>
        <taxon>Ruthenibacterium</taxon>
    </lineage>
</organism>
<dbReference type="Proteomes" id="UP001477672">
    <property type="component" value="Unassembled WGS sequence"/>
</dbReference>
<evidence type="ECO:0000259" key="1">
    <source>
        <dbReference type="Pfam" id="PF17295"/>
    </source>
</evidence>
<gene>
    <name evidence="2" type="ORF">WMO24_00475</name>
</gene>
<name>A0ABV1GAW3_9FIRM</name>
<reference evidence="2 3" key="1">
    <citation type="submission" date="2024-03" db="EMBL/GenBank/DDBJ databases">
        <title>Human intestinal bacterial collection.</title>
        <authorList>
            <person name="Pauvert C."/>
            <person name="Hitch T.C.A."/>
            <person name="Clavel T."/>
        </authorList>
    </citation>
    <scope>NUCLEOTIDE SEQUENCE [LARGE SCALE GENOMIC DNA]</scope>
    <source>
        <strain evidence="2 3">CLA-JM-H11</strain>
    </source>
</reference>
<evidence type="ECO:0000313" key="2">
    <source>
        <dbReference type="EMBL" id="MEQ2518924.1"/>
    </source>
</evidence>